<dbReference type="InterPro" id="IPR001611">
    <property type="entry name" value="Leu-rich_rpt"/>
</dbReference>
<dbReference type="PROSITE" id="PS51450">
    <property type="entry name" value="LRR"/>
    <property type="match status" value="1"/>
</dbReference>
<name>A0A382AYY5_9ZZZZ</name>
<reference evidence="1" key="1">
    <citation type="submission" date="2018-05" db="EMBL/GenBank/DDBJ databases">
        <authorList>
            <person name="Lanie J.A."/>
            <person name="Ng W.-L."/>
            <person name="Kazmierczak K.M."/>
            <person name="Andrzejewski T.M."/>
            <person name="Davidsen T.M."/>
            <person name="Wayne K.J."/>
            <person name="Tettelin H."/>
            <person name="Glass J.I."/>
            <person name="Rusch D."/>
            <person name="Podicherti R."/>
            <person name="Tsui H.-C.T."/>
            <person name="Winkler M.E."/>
        </authorList>
    </citation>
    <scope>NUCLEOTIDE SEQUENCE</scope>
</reference>
<accession>A0A382AYY5</accession>
<gene>
    <name evidence="1" type="ORF">METZ01_LOCUS159345</name>
</gene>
<evidence type="ECO:0000313" key="1">
    <source>
        <dbReference type="EMBL" id="SVB06491.1"/>
    </source>
</evidence>
<sequence>MINNIEIYFQVPSEIGNLTNLSYLDLSENQLTEEIPGNICELSISWSNDSKFNVSNNQLCPPYPSCVEDYVGEQDTSNCD</sequence>
<dbReference type="InterPro" id="IPR032675">
    <property type="entry name" value="LRR_dom_sf"/>
</dbReference>
<dbReference type="EMBL" id="UINC01027368">
    <property type="protein sequence ID" value="SVB06491.1"/>
    <property type="molecule type" value="Genomic_DNA"/>
</dbReference>
<dbReference type="Pfam" id="PF00560">
    <property type="entry name" value="LRR_1"/>
    <property type="match status" value="1"/>
</dbReference>
<organism evidence="1">
    <name type="scientific">marine metagenome</name>
    <dbReference type="NCBI Taxonomy" id="408172"/>
    <lineage>
        <taxon>unclassified sequences</taxon>
        <taxon>metagenomes</taxon>
        <taxon>ecological metagenomes</taxon>
    </lineage>
</organism>
<evidence type="ECO:0008006" key="2">
    <source>
        <dbReference type="Google" id="ProtNLM"/>
    </source>
</evidence>
<protein>
    <recommendedName>
        <fullName evidence="2">Leucine-rich repeat-containing N-terminal plant-type domain-containing protein</fullName>
    </recommendedName>
</protein>
<proteinExistence type="predicted"/>
<dbReference type="SUPFAM" id="SSF52058">
    <property type="entry name" value="L domain-like"/>
    <property type="match status" value="1"/>
</dbReference>
<dbReference type="Gene3D" id="3.80.10.10">
    <property type="entry name" value="Ribonuclease Inhibitor"/>
    <property type="match status" value="1"/>
</dbReference>
<dbReference type="AlphaFoldDB" id="A0A382AYY5"/>